<evidence type="ECO:0000313" key="7">
    <source>
        <dbReference type="Proteomes" id="UP001597441"/>
    </source>
</evidence>
<evidence type="ECO:0000256" key="1">
    <source>
        <dbReference type="ARBA" id="ARBA00022729"/>
    </source>
</evidence>
<feature type="domain" description="Secretion system C-terminal sorting" evidence="5">
    <location>
        <begin position="777"/>
        <end position="848"/>
    </location>
</feature>
<dbReference type="InterPro" id="IPR011050">
    <property type="entry name" value="Pectin_lyase_fold/virulence"/>
</dbReference>
<organism evidence="6 7">
    <name type="scientific">Gelatiniphilus marinus</name>
    <dbReference type="NCBI Taxonomy" id="1759464"/>
    <lineage>
        <taxon>Bacteria</taxon>
        <taxon>Pseudomonadati</taxon>
        <taxon>Bacteroidota</taxon>
        <taxon>Flavobacteriia</taxon>
        <taxon>Flavobacteriales</taxon>
        <taxon>Flavobacteriaceae</taxon>
        <taxon>Gelatiniphilus</taxon>
    </lineage>
</organism>
<dbReference type="InterPro" id="IPR012334">
    <property type="entry name" value="Pectin_lyas_fold"/>
</dbReference>
<dbReference type="InterPro" id="IPR026444">
    <property type="entry name" value="Secre_tail"/>
</dbReference>
<evidence type="ECO:0000259" key="3">
    <source>
        <dbReference type="Pfam" id="PF12708"/>
    </source>
</evidence>
<proteinExistence type="predicted"/>
<gene>
    <name evidence="6" type="ORF">ACFSQS_14235</name>
</gene>
<sequence length="849" mass="93600">MKTILPYLVCFFLLFQLHLQAQNPSALYQNWVDAQINNSEPILPTFSYAGYHNGEIGLPASFSQPVYNVTNYGAVANDGISDKSAIMATIAAAEANPTGGVVFFPPGRFVVNDGSVDDLSEVIRISKSNIVIKGSGSGVGGTELYQKDNTTHPDMATKDWVCPYLFLFWNGEDSANTYITDVVGNADRETFSLDVADASSISVGQWVELYLKDTNPTLLAEELSPYTTADLYQPSSLKIVNDGVQVREVHKVVGKNGNTITFKEPLHRTVDVSYNWKINNFKALEEVGIQDLKYTGGFIWNHIHHRAPQELYPGEPVSGPHAYLSSSGWSGVQFNHVVNGWISNVAFSNMSQVAQFKFSANCTAINNTYTGNPGHNFIVTNSATGCLIGKNIDYTSGIWHGCGVNGLSIGNVLWRNESPQNGNSGMEVHASQPRTTLFDVCKGGFFFQQGGSTGALPNHLRHMVLWNFEGVSYQSNGVKSWRPNAETRYAKFLMPIISGLKGFTMSTNANQYQENESQGTHVDEESLYEAQLAYRLGSLPSWIDQEAPSPFYPIFHYDDFGAENRGYSVQVVENPDSQNEAQIGKRISDIPDAADSNNEFTEPRPAIRIPANQPRDQRALSIVGTSSNTNYELEAWVVMQTVDVSTNNPHISASDIYKYVSFWTEQRYANGGISALEAFVSTNYTNNVTTATWTNVTSSLNQIATSGQNPQTYIESVLDISAYTSSTFTLAFKYTSSPSAWSPTNRNGTFYISDVKYFVSPTALSNEAFEFKNNIRIYPNPVSNTLNIRVADKAFKIGSVSLFNVIGKAVYSGKNTETINVSNIAKGIYFLRLKEANKGNVITKKIVIR</sequence>
<feature type="domain" description="DUF4955" evidence="4">
    <location>
        <begin position="397"/>
        <end position="545"/>
    </location>
</feature>
<evidence type="ECO:0000313" key="6">
    <source>
        <dbReference type="EMBL" id="MFD2536269.1"/>
    </source>
</evidence>
<comment type="caution">
    <text evidence="6">The sequence shown here is derived from an EMBL/GenBank/DDBJ whole genome shotgun (WGS) entry which is preliminary data.</text>
</comment>
<dbReference type="NCBIfam" id="TIGR04183">
    <property type="entry name" value="Por_Secre_tail"/>
    <property type="match status" value="1"/>
</dbReference>
<dbReference type="EMBL" id="JBHULK010000007">
    <property type="protein sequence ID" value="MFD2536269.1"/>
    <property type="molecule type" value="Genomic_DNA"/>
</dbReference>
<dbReference type="InterPro" id="IPR024535">
    <property type="entry name" value="RHGA/B-epi-like_pectate_lyase"/>
</dbReference>
<accession>A0ABW5JXD5</accession>
<dbReference type="Gene3D" id="2.160.20.10">
    <property type="entry name" value="Single-stranded right-handed beta-helix, Pectin lyase-like"/>
    <property type="match status" value="1"/>
</dbReference>
<reference evidence="7" key="1">
    <citation type="journal article" date="2019" name="Int. J. Syst. Evol. Microbiol.">
        <title>The Global Catalogue of Microorganisms (GCM) 10K type strain sequencing project: providing services to taxonomists for standard genome sequencing and annotation.</title>
        <authorList>
            <consortium name="The Broad Institute Genomics Platform"/>
            <consortium name="The Broad Institute Genome Sequencing Center for Infectious Disease"/>
            <person name="Wu L."/>
            <person name="Ma J."/>
        </authorList>
    </citation>
    <scope>NUCLEOTIDE SEQUENCE [LARGE SCALE GENOMIC DNA]</scope>
    <source>
        <strain evidence="7">KCTC 42903</strain>
    </source>
</reference>
<dbReference type="Proteomes" id="UP001597441">
    <property type="component" value="Unassembled WGS sequence"/>
</dbReference>
<evidence type="ECO:0000256" key="2">
    <source>
        <dbReference type="SAM" id="SignalP"/>
    </source>
</evidence>
<protein>
    <submittedName>
        <fullName evidence="6">DUF4955 domain-containing protein</fullName>
    </submittedName>
</protein>
<keyword evidence="7" id="KW-1185">Reference proteome</keyword>
<feature type="chain" id="PRO_5047109269" evidence="2">
    <location>
        <begin position="22"/>
        <end position="849"/>
    </location>
</feature>
<dbReference type="Pfam" id="PF18962">
    <property type="entry name" value="Por_Secre_tail"/>
    <property type="match status" value="1"/>
</dbReference>
<dbReference type="SUPFAM" id="SSF51126">
    <property type="entry name" value="Pectin lyase-like"/>
    <property type="match status" value="1"/>
</dbReference>
<name>A0ABW5JXD5_9FLAO</name>
<dbReference type="Pfam" id="PF12708">
    <property type="entry name" value="Pect-lyase_RHGA_epim"/>
    <property type="match status" value="1"/>
</dbReference>
<feature type="signal peptide" evidence="2">
    <location>
        <begin position="1"/>
        <end position="21"/>
    </location>
</feature>
<dbReference type="InterPro" id="IPR032532">
    <property type="entry name" value="DUF4955"/>
</dbReference>
<dbReference type="Pfam" id="PF16315">
    <property type="entry name" value="DUF4955"/>
    <property type="match status" value="1"/>
</dbReference>
<evidence type="ECO:0000259" key="4">
    <source>
        <dbReference type="Pfam" id="PF16315"/>
    </source>
</evidence>
<dbReference type="RefSeq" id="WP_388020390.1">
    <property type="nucleotide sequence ID" value="NZ_JBHUDT010000007.1"/>
</dbReference>
<feature type="domain" description="Rhamnogalacturonase A/B/Epimerase-like pectate lyase" evidence="3">
    <location>
        <begin position="67"/>
        <end position="139"/>
    </location>
</feature>
<evidence type="ECO:0000259" key="5">
    <source>
        <dbReference type="Pfam" id="PF18962"/>
    </source>
</evidence>
<keyword evidence="1 2" id="KW-0732">Signal</keyword>